<dbReference type="InterPro" id="IPR012434">
    <property type="entry name" value="DUF1631"/>
</dbReference>
<feature type="region of interest" description="Disordered" evidence="1">
    <location>
        <begin position="388"/>
        <end position="442"/>
    </location>
</feature>
<gene>
    <name evidence="2" type="ORF">H8K43_05045</name>
</gene>
<evidence type="ECO:0000256" key="1">
    <source>
        <dbReference type="SAM" id="MobiDB-lite"/>
    </source>
</evidence>
<sequence>MDPNELLPAARQQFQAAFLQAVKDSLPTLQENIFKLAEAARSSSEQANLLHAYTISRKADALLAQLENSLDALLTRSFQTTYNTFRPSSLLRMESSGLSLLDSSVLENELMLNETTASFRTEAEDQIRDLNIRIALIFGQETIKERENPFRPYILTRCIANALDELKLQPDLSRIMHEQLAYVLRRYIQDIYEKINQMLAAHGIAAELQFKIRKTGAAQAVPAFVGNNAINSSAEAYSAAQGEEQYPAPYAATQALHHGHAAGTNPMQATNGMSAMHGQPGGFMPSMPDLPAPGRLEQLLAKVRGVAASGAAPANSTNNNLYNTAVMPAAMNMTAALAQAATGQTSTASAASTNAAHTGRSASMNPGWLGKQGSIGKAIRQLFAPAHSNPLQANGEPAAGAQQFHSTSDTEDGGPLPQAVAGQANHQADEFTPAAPGTSTAASQAAWQENLAPAPVSGIVQSVHYLQKAFQTPVEHMFNQYGEIRNLILEQRSSLNEMTQDVDEQMTIDVVAMLFEFILSDHTVPAEIRAQLGRLQFLVLKVALRDPSLLTQKGHPARMLINRVGSISLGLKQIDPTGADIAEEICRIVETLLDDDSESALLFSRMLDELDAFIAKKLRESDEHIAITVNTIEDVQHRTLRLLHISAQLHEVLHVLNMDAYLGQFLETSWVQAIEFAERADEKRGLRYRLTVPDLLWSILPKLEQEDKTQLFALLPLILNTLREGLGNIAFAPKEQQQLMDWLVDAHTRALRAAPGPDNERLYTLPALHELFSGFAYQTATMKHIDAELAASETQKILEQAIQDLDIQVQLLDQEVDPALLASLPETDSALNDDVILERLRCGVSLEVNLGIKPTSGKLNWVDPEQNHLVLSLTGTPEPSVVSVRMFRRMIAHGRVRFLEAEPLFERAVQALLTNADMLDAPVA</sequence>
<accession>A0ABR7A2A0</accession>
<feature type="compositionally biased region" description="Low complexity" evidence="1">
    <location>
        <begin position="432"/>
        <end position="442"/>
    </location>
</feature>
<protein>
    <submittedName>
        <fullName evidence="2">DUF1631 family protein</fullName>
    </submittedName>
</protein>
<dbReference type="RefSeq" id="WP_186902822.1">
    <property type="nucleotide sequence ID" value="NZ_JACOGD010000002.1"/>
</dbReference>
<feature type="compositionally biased region" description="Low complexity" evidence="1">
    <location>
        <begin position="349"/>
        <end position="359"/>
    </location>
</feature>
<organism evidence="2 3">
    <name type="scientific">Undibacterium curvum</name>
    <dbReference type="NCBI Taxonomy" id="2762294"/>
    <lineage>
        <taxon>Bacteria</taxon>
        <taxon>Pseudomonadati</taxon>
        <taxon>Pseudomonadota</taxon>
        <taxon>Betaproteobacteria</taxon>
        <taxon>Burkholderiales</taxon>
        <taxon>Oxalobacteraceae</taxon>
        <taxon>Undibacterium</taxon>
    </lineage>
</organism>
<evidence type="ECO:0000313" key="3">
    <source>
        <dbReference type="Proteomes" id="UP000654304"/>
    </source>
</evidence>
<reference evidence="2 3" key="1">
    <citation type="submission" date="2020-08" db="EMBL/GenBank/DDBJ databases">
        <title>Novel species isolated from subtropical streams in China.</title>
        <authorList>
            <person name="Lu H."/>
        </authorList>
    </citation>
    <scope>NUCLEOTIDE SEQUENCE [LARGE SCALE GENOMIC DNA]</scope>
    <source>
        <strain evidence="2 3">CY22W</strain>
    </source>
</reference>
<keyword evidence="3" id="KW-1185">Reference proteome</keyword>
<proteinExistence type="predicted"/>
<feature type="region of interest" description="Disordered" evidence="1">
    <location>
        <begin position="261"/>
        <end position="291"/>
    </location>
</feature>
<name>A0ABR7A2A0_9BURK</name>
<evidence type="ECO:0000313" key="2">
    <source>
        <dbReference type="EMBL" id="MBC3931031.1"/>
    </source>
</evidence>
<dbReference type="Pfam" id="PF07793">
    <property type="entry name" value="DUF1631"/>
    <property type="match status" value="2"/>
</dbReference>
<dbReference type="Proteomes" id="UP000654304">
    <property type="component" value="Unassembled WGS sequence"/>
</dbReference>
<feature type="region of interest" description="Disordered" evidence="1">
    <location>
        <begin position="349"/>
        <end position="369"/>
    </location>
</feature>
<dbReference type="EMBL" id="JACOGD010000002">
    <property type="protein sequence ID" value="MBC3931031.1"/>
    <property type="molecule type" value="Genomic_DNA"/>
</dbReference>
<comment type="caution">
    <text evidence="2">The sequence shown here is derived from an EMBL/GenBank/DDBJ whole genome shotgun (WGS) entry which is preliminary data.</text>
</comment>